<evidence type="ECO:0000256" key="1">
    <source>
        <dbReference type="SAM" id="Phobius"/>
    </source>
</evidence>
<reference evidence="2" key="3">
    <citation type="submission" date="2015-06" db="UniProtKB">
        <authorList>
            <consortium name="EnsemblMetazoa"/>
        </authorList>
    </citation>
    <scope>IDENTIFICATION</scope>
</reference>
<dbReference type="HOGENOM" id="CLU_1006728_0_0_1"/>
<feature type="transmembrane region" description="Helical" evidence="1">
    <location>
        <begin position="191"/>
        <end position="211"/>
    </location>
</feature>
<keyword evidence="1" id="KW-0812">Transmembrane</keyword>
<sequence length="277" mass="31308">MNESCPSTQDLPHEILFMEDVGYVFILPAICVSGIVLNLLAAISFWKIPSVVFRYHLLFRSLMDMLTLLLVAPVGILRCSTCSDRSDDWTSFSEIYRHHIFLPLSNFTSTCSLWSTMLVSILRCCMLMGVRIPTPSHRVCLGALAALSAILNSPYLFINHGHEDNILDFLGLLDEHQFQAFSWVRVSLAHFLPTVLVAVTNCILVHNIVKLRHNSTFPSEDSARRQRHERTLTLMLICISVALLLAHVPAAFSCPGVFRSLFGECSVYDPAYRYFRL</sequence>
<feature type="transmembrane region" description="Helical" evidence="1">
    <location>
        <begin position="232"/>
        <end position="252"/>
    </location>
</feature>
<dbReference type="InterPro" id="IPR052954">
    <property type="entry name" value="GPCR-Ligand_Int"/>
</dbReference>
<dbReference type="SUPFAM" id="SSF81321">
    <property type="entry name" value="Family A G protein-coupled receptor-like"/>
    <property type="match status" value="1"/>
</dbReference>
<organism evidence="2 3">
    <name type="scientific">Capitella teleta</name>
    <name type="common">Polychaete worm</name>
    <dbReference type="NCBI Taxonomy" id="283909"/>
    <lineage>
        <taxon>Eukaryota</taxon>
        <taxon>Metazoa</taxon>
        <taxon>Spiralia</taxon>
        <taxon>Lophotrochozoa</taxon>
        <taxon>Annelida</taxon>
        <taxon>Polychaeta</taxon>
        <taxon>Sedentaria</taxon>
        <taxon>Scolecida</taxon>
        <taxon>Capitellidae</taxon>
        <taxon>Capitella</taxon>
    </lineage>
</organism>
<keyword evidence="3" id="KW-1185">Reference proteome</keyword>
<name>X1ZH87_CAPTE</name>
<reference evidence="3" key="2">
    <citation type="journal article" date="2013" name="Nature">
        <title>Insights into bilaterian evolution from three spiralian genomes.</title>
        <authorList>
            <person name="Simakov O."/>
            <person name="Marletaz F."/>
            <person name="Cho S.J."/>
            <person name="Edsinger-Gonzales E."/>
            <person name="Havlak P."/>
            <person name="Hellsten U."/>
            <person name="Kuo D.H."/>
            <person name="Larsson T."/>
            <person name="Lv J."/>
            <person name="Arendt D."/>
            <person name="Savage R."/>
            <person name="Osoegawa K."/>
            <person name="de Jong P."/>
            <person name="Grimwood J."/>
            <person name="Chapman J.A."/>
            <person name="Shapiro H."/>
            <person name="Aerts A."/>
            <person name="Otillar R.P."/>
            <person name="Terry A.Y."/>
            <person name="Boore J.L."/>
            <person name="Grigoriev I.V."/>
            <person name="Lindberg D.R."/>
            <person name="Seaver E.C."/>
            <person name="Weisblat D.A."/>
            <person name="Putnam N.H."/>
            <person name="Rokhsar D.S."/>
        </authorList>
    </citation>
    <scope>NUCLEOTIDE SEQUENCE</scope>
    <source>
        <strain evidence="3">I ESC-2004</strain>
    </source>
</reference>
<evidence type="ECO:0000313" key="2">
    <source>
        <dbReference type="EnsemblMetazoa" id="CapteP184919"/>
    </source>
</evidence>
<evidence type="ECO:0000313" key="3">
    <source>
        <dbReference type="Proteomes" id="UP000014760"/>
    </source>
</evidence>
<dbReference type="OrthoDB" id="10011262at2759"/>
<protein>
    <recommendedName>
        <fullName evidence="4">G-protein coupled receptors family 1 profile domain-containing protein</fullName>
    </recommendedName>
</protein>
<keyword evidence="1" id="KW-0472">Membrane</keyword>
<dbReference type="PANTHER" id="PTHR46641">
    <property type="entry name" value="FMRFAMIDE RECEPTOR-RELATED"/>
    <property type="match status" value="1"/>
</dbReference>
<reference evidence="3" key="1">
    <citation type="submission" date="2012-12" db="EMBL/GenBank/DDBJ databases">
        <authorList>
            <person name="Hellsten U."/>
            <person name="Grimwood J."/>
            <person name="Chapman J.A."/>
            <person name="Shapiro H."/>
            <person name="Aerts A."/>
            <person name="Otillar R.P."/>
            <person name="Terry A.Y."/>
            <person name="Boore J.L."/>
            <person name="Simakov O."/>
            <person name="Marletaz F."/>
            <person name="Cho S.-J."/>
            <person name="Edsinger-Gonzales E."/>
            <person name="Havlak P."/>
            <person name="Kuo D.-H."/>
            <person name="Larsson T."/>
            <person name="Lv J."/>
            <person name="Arendt D."/>
            <person name="Savage R."/>
            <person name="Osoegawa K."/>
            <person name="de Jong P."/>
            <person name="Lindberg D.R."/>
            <person name="Seaver E.C."/>
            <person name="Weisblat D.A."/>
            <person name="Putnam N.H."/>
            <person name="Grigoriev I.V."/>
            <person name="Rokhsar D.S."/>
        </authorList>
    </citation>
    <scope>NUCLEOTIDE SEQUENCE</scope>
    <source>
        <strain evidence="3">I ESC-2004</strain>
    </source>
</reference>
<dbReference type="Proteomes" id="UP000014760">
    <property type="component" value="Unassembled WGS sequence"/>
</dbReference>
<feature type="transmembrane region" description="Helical" evidence="1">
    <location>
        <begin position="21"/>
        <end position="45"/>
    </location>
</feature>
<proteinExistence type="predicted"/>
<keyword evidence="1" id="KW-1133">Transmembrane helix</keyword>
<accession>X1ZH87</accession>
<feature type="transmembrane region" description="Helical" evidence="1">
    <location>
        <begin position="57"/>
        <end position="77"/>
    </location>
</feature>
<dbReference type="EMBL" id="AMQN01000440">
    <property type="status" value="NOT_ANNOTATED_CDS"/>
    <property type="molecule type" value="Genomic_DNA"/>
</dbReference>
<dbReference type="EnsemblMetazoa" id="CapteT184919">
    <property type="protein sequence ID" value="CapteP184919"/>
    <property type="gene ID" value="CapteG184919"/>
</dbReference>
<evidence type="ECO:0008006" key="4">
    <source>
        <dbReference type="Google" id="ProtNLM"/>
    </source>
</evidence>
<feature type="transmembrane region" description="Helical" evidence="1">
    <location>
        <begin position="139"/>
        <end position="158"/>
    </location>
</feature>
<dbReference type="PANTHER" id="PTHR46641:SF2">
    <property type="entry name" value="FMRFAMIDE RECEPTOR"/>
    <property type="match status" value="1"/>
</dbReference>
<dbReference type="AlphaFoldDB" id="X1ZH87"/>
<dbReference type="Gene3D" id="1.20.1070.10">
    <property type="entry name" value="Rhodopsin 7-helix transmembrane proteins"/>
    <property type="match status" value="1"/>
</dbReference>